<dbReference type="InterPro" id="IPR036047">
    <property type="entry name" value="F-box-like_dom_sf"/>
</dbReference>
<organism evidence="2 3">
    <name type="scientific">Dendrothele bispora (strain CBS 962.96)</name>
    <dbReference type="NCBI Taxonomy" id="1314807"/>
    <lineage>
        <taxon>Eukaryota</taxon>
        <taxon>Fungi</taxon>
        <taxon>Dikarya</taxon>
        <taxon>Basidiomycota</taxon>
        <taxon>Agaricomycotina</taxon>
        <taxon>Agaricomycetes</taxon>
        <taxon>Agaricomycetidae</taxon>
        <taxon>Agaricales</taxon>
        <taxon>Agaricales incertae sedis</taxon>
        <taxon>Dendrothele</taxon>
    </lineage>
</organism>
<dbReference type="Pfam" id="PF12937">
    <property type="entry name" value="F-box-like"/>
    <property type="match status" value="1"/>
</dbReference>
<feature type="domain" description="F-box" evidence="1">
    <location>
        <begin position="41"/>
        <end position="98"/>
    </location>
</feature>
<proteinExistence type="predicted"/>
<sequence length="131" mass="14879">LEKYDTEIDKLTSILTALQKQRNSLQEYVNGQRGLLSSIRKVPPEIWIEIFTLYCGEYDLLIDKEANISAPTLTLSSVCSRWRDLAISTPELWSHMSIHLQTTGKGYGVQPLARLFTDRSRPSPLSLKLEA</sequence>
<protein>
    <recommendedName>
        <fullName evidence="1">F-box domain-containing protein</fullName>
    </recommendedName>
</protein>
<dbReference type="SUPFAM" id="SSF81383">
    <property type="entry name" value="F-box domain"/>
    <property type="match status" value="1"/>
</dbReference>
<keyword evidence="3" id="KW-1185">Reference proteome</keyword>
<evidence type="ECO:0000313" key="2">
    <source>
        <dbReference type="EMBL" id="THU92601.1"/>
    </source>
</evidence>
<dbReference type="EMBL" id="ML179274">
    <property type="protein sequence ID" value="THU92601.1"/>
    <property type="molecule type" value="Genomic_DNA"/>
</dbReference>
<dbReference type="OrthoDB" id="3266451at2759"/>
<evidence type="ECO:0000313" key="3">
    <source>
        <dbReference type="Proteomes" id="UP000297245"/>
    </source>
</evidence>
<accession>A0A4S8LTD0</accession>
<dbReference type="AlphaFoldDB" id="A0A4S8LTD0"/>
<name>A0A4S8LTD0_DENBC</name>
<reference evidence="2 3" key="1">
    <citation type="journal article" date="2019" name="Nat. Ecol. Evol.">
        <title>Megaphylogeny resolves global patterns of mushroom evolution.</title>
        <authorList>
            <person name="Varga T."/>
            <person name="Krizsan K."/>
            <person name="Foldi C."/>
            <person name="Dima B."/>
            <person name="Sanchez-Garcia M."/>
            <person name="Sanchez-Ramirez S."/>
            <person name="Szollosi G.J."/>
            <person name="Szarkandi J.G."/>
            <person name="Papp V."/>
            <person name="Albert L."/>
            <person name="Andreopoulos W."/>
            <person name="Angelini C."/>
            <person name="Antonin V."/>
            <person name="Barry K.W."/>
            <person name="Bougher N.L."/>
            <person name="Buchanan P."/>
            <person name="Buyck B."/>
            <person name="Bense V."/>
            <person name="Catcheside P."/>
            <person name="Chovatia M."/>
            <person name="Cooper J."/>
            <person name="Damon W."/>
            <person name="Desjardin D."/>
            <person name="Finy P."/>
            <person name="Geml J."/>
            <person name="Haridas S."/>
            <person name="Hughes K."/>
            <person name="Justo A."/>
            <person name="Karasinski D."/>
            <person name="Kautmanova I."/>
            <person name="Kiss B."/>
            <person name="Kocsube S."/>
            <person name="Kotiranta H."/>
            <person name="LaButti K.M."/>
            <person name="Lechner B.E."/>
            <person name="Liimatainen K."/>
            <person name="Lipzen A."/>
            <person name="Lukacs Z."/>
            <person name="Mihaltcheva S."/>
            <person name="Morgado L.N."/>
            <person name="Niskanen T."/>
            <person name="Noordeloos M.E."/>
            <person name="Ohm R.A."/>
            <person name="Ortiz-Santana B."/>
            <person name="Ovrebo C."/>
            <person name="Racz N."/>
            <person name="Riley R."/>
            <person name="Savchenko A."/>
            <person name="Shiryaev A."/>
            <person name="Soop K."/>
            <person name="Spirin V."/>
            <person name="Szebenyi C."/>
            <person name="Tomsovsky M."/>
            <person name="Tulloss R.E."/>
            <person name="Uehling J."/>
            <person name="Grigoriev I.V."/>
            <person name="Vagvolgyi C."/>
            <person name="Papp T."/>
            <person name="Martin F.M."/>
            <person name="Miettinen O."/>
            <person name="Hibbett D.S."/>
            <person name="Nagy L.G."/>
        </authorList>
    </citation>
    <scope>NUCLEOTIDE SEQUENCE [LARGE SCALE GENOMIC DNA]</scope>
    <source>
        <strain evidence="2 3">CBS 962.96</strain>
    </source>
</reference>
<dbReference type="InterPro" id="IPR001810">
    <property type="entry name" value="F-box_dom"/>
</dbReference>
<evidence type="ECO:0000259" key="1">
    <source>
        <dbReference type="Pfam" id="PF12937"/>
    </source>
</evidence>
<feature type="non-terminal residue" evidence="2">
    <location>
        <position position="1"/>
    </location>
</feature>
<feature type="non-terminal residue" evidence="2">
    <location>
        <position position="131"/>
    </location>
</feature>
<dbReference type="Proteomes" id="UP000297245">
    <property type="component" value="Unassembled WGS sequence"/>
</dbReference>
<gene>
    <name evidence="2" type="ORF">K435DRAFT_612270</name>
</gene>
<dbReference type="Gene3D" id="1.20.1280.50">
    <property type="match status" value="1"/>
</dbReference>